<dbReference type="Proteomes" id="UP001201163">
    <property type="component" value="Unassembled WGS sequence"/>
</dbReference>
<feature type="signal peptide" evidence="1">
    <location>
        <begin position="1"/>
        <end position="17"/>
    </location>
</feature>
<organism evidence="2 3">
    <name type="scientific">Lactarius akahatsu</name>
    <dbReference type="NCBI Taxonomy" id="416441"/>
    <lineage>
        <taxon>Eukaryota</taxon>
        <taxon>Fungi</taxon>
        <taxon>Dikarya</taxon>
        <taxon>Basidiomycota</taxon>
        <taxon>Agaricomycotina</taxon>
        <taxon>Agaricomycetes</taxon>
        <taxon>Russulales</taxon>
        <taxon>Russulaceae</taxon>
        <taxon>Lactarius</taxon>
    </lineage>
</organism>
<accession>A0AAD4QHL2</accession>
<keyword evidence="3" id="KW-1185">Reference proteome</keyword>
<comment type="caution">
    <text evidence="2">The sequence shown here is derived from an EMBL/GenBank/DDBJ whole genome shotgun (WGS) entry which is preliminary data.</text>
</comment>
<reference evidence="2" key="1">
    <citation type="submission" date="2022-01" db="EMBL/GenBank/DDBJ databases">
        <title>Comparative genomics reveals a dynamic genome evolution in the ectomycorrhizal milk-cap (Lactarius) mushrooms.</title>
        <authorList>
            <consortium name="DOE Joint Genome Institute"/>
            <person name="Lebreton A."/>
            <person name="Tang N."/>
            <person name="Kuo A."/>
            <person name="LaButti K."/>
            <person name="Drula E."/>
            <person name="Barry K."/>
            <person name="Clum A."/>
            <person name="Lipzen A."/>
            <person name="Mousain D."/>
            <person name="Ng V."/>
            <person name="Wang R."/>
            <person name="Wang X."/>
            <person name="Dai Y."/>
            <person name="Henrissat B."/>
            <person name="Grigoriev I.V."/>
            <person name="Guerin-Laguette A."/>
            <person name="Yu F."/>
            <person name="Martin F.M."/>
        </authorList>
    </citation>
    <scope>NUCLEOTIDE SEQUENCE</scope>
    <source>
        <strain evidence="2">QP</strain>
    </source>
</reference>
<keyword evidence="1" id="KW-0732">Signal</keyword>
<dbReference type="AlphaFoldDB" id="A0AAD4QHL2"/>
<name>A0AAD4QHL2_9AGAM</name>
<evidence type="ECO:0000256" key="1">
    <source>
        <dbReference type="SAM" id="SignalP"/>
    </source>
</evidence>
<evidence type="ECO:0008006" key="4">
    <source>
        <dbReference type="Google" id="ProtNLM"/>
    </source>
</evidence>
<protein>
    <recommendedName>
        <fullName evidence="4">Secreted protein</fullName>
    </recommendedName>
</protein>
<sequence length="91" mass="10180">MRELVALFAAIFISTVGRMSQGMSRRNQLFEIGSDKYALSSTRPPHGRHGNFRPKMLFNISPLLKKNDNSGVTRRVVLSAIPTLVMCMARS</sequence>
<evidence type="ECO:0000313" key="2">
    <source>
        <dbReference type="EMBL" id="KAH9000274.1"/>
    </source>
</evidence>
<proteinExistence type="predicted"/>
<feature type="chain" id="PRO_5042167861" description="Secreted protein" evidence="1">
    <location>
        <begin position="18"/>
        <end position="91"/>
    </location>
</feature>
<evidence type="ECO:0000313" key="3">
    <source>
        <dbReference type="Proteomes" id="UP001201163"/>
    </source>
</evidence>
<dbReference type="EMBL" id="JAKELL010000002">
    <property type="protein sequence ID" value="KAH9000274.1"/>
    <property type="molecule type" value="Genomic_DNA"/>
</dbReference>
<gene>
    <name evidence="2" type="ORF">EDB92DRAFT_483256</name>
</gene>